<keyword evidence="1" id="KW-0812">Transmembrane</keyword>
<name>A0A3G8LRD3_9GAMM</name>
<accession>A0A3G8LRD3</accession>
<feature type="transmembrane region" description="Helical" evidence="1">
    <location>
        <begin position="251"/>
        <end position="269"/>
    </location>
</feature>
<gene>
    <name evidence="2" type="ORF">EGC82_04630</name>
</gene>
<organism evidence="2 3">
    <name type="scientific">Shewanella livingstonensis</name>
    <dbReference type="NCBI Taxonomy" id="150120"/>
    <lineage>
        <taxon>Bacteria</taxon>
        <taxon>Pseudomonadati</taxon>
        <taxon>Pseudomonadota</taxon>
        <taxon>Gammaproteobacteria</taxon>
        <taxon>Alteromonadales</taxon>
        <taxon>Shewanellaceae</taxon>
        <taxon>Shewanella</taxon>
    </lineage>
</organism>
<sequence>MSYKICKQTDDCIVLQDTGGIIDFIFGIGMAAMGAGVIYLGWFGYQDTGEIFMPLIIALVGSCLFFPMFKRNRLTIDATRKEVVKTKSWFGITKEKEIVTNSNLSLLEMSGFITGEFNAFFDRQESVMHHYALKFYSYPEWHITIRNVSTMINIVMFFEKHFDTDLALVVQHKRHKFSTKGLLKDHKPTALPTGGLVRESGFQQLTVGGMPFTSLRFWLFAMSTIGISFFISIFILFFSESVFTPYVSLPIQYALSALLIGFFSWVFLYRAAGTKLRIYNDTLIIKHGAFKEKTYKRSDIIGVVNITRNTYLVTRLGAEWLAFRLPTEYSYAIHSWLMPYLKR</sequence>
<evidence type="ECO:0000256" key="1">
    <source>
        <dbReference type="SAM" id="Phobius"/>
    </source>
</evidence>
<keyword evidence="3" id="KW-1185">Reference proteome</keyword>
<dbReference type="OrthoDB" id="6251607at2"/>
<evidence type="ECO:0000313" key="2">
    <source>
        <dbReference type="EMBL" id="AZG72109.1"/>
    </source>
</evidence>
<proteinExistence type="predicted"/>
<evidence type="ECO:0008006" key="4">
    <source>
        <dbReference type="Google" id="ProtNLM"/>
    </source>
</evidence>
<dbReference type="RefSeq" id="WP_124729719.1">
    <property type="nucleotide sequence ID" value="NZ_CBCSKC010000055.1"/>
</dbReference>
<keyword evidence="1" id="KW-0472">Membrane</keyword>
<protein>
    <recommendedName>
        <fullName evidence="4">PH domain-containing protein</fullName>
    </recommendedName>
</protein>
<keyword evidence="1" id="KW-1133">Transmembrane helix</keyword>
<dbReference type="Proteomes" id="UP000278035">
    <property type="component" value="Chromosome"/>
</dbReference>
<feature type="transmembrane region" description="Helical" evidence="1">
    <location>
        <begin position="21"/>
        <end position="45"/>
    </location>
</feature>
<feature type="transmembrane region" description="Helical" evidence="1">
    <location>
        <begin position="217"/>
        <end position="239"/>
    </location>
</feature>
<reference evidence="3" key="1">
    <citation type="submission" date="2018-11" db="EMBL/GenBank/DDBJ databases">
        <title>Shewanella sp. M2.</title>
        <authorList>
            <person name="Hwang Y.J."/>
            <person name="Hwang C.Y."/>
        </authorList>
    </citation>
    <scope>NUCLEOTIDE SEQUENCE [LARGE SCALE GENOMIC DNA]</scope>
    <source>
        <strain evidence="3">LMG 19866</strain>
    </source>
</reference>
<dbReference type="KEGG" id="slj:EGC82_04630"/>
<evidence type="ECO:0000313" key="3">
    <source>
        <dbReference type="Proteomes" id="UP000278035"/>
    </source>
</evidence>
<dbReference type="AlphaFoldDB" id="A0A3G8LRD3"/>
<dbReference type="EMBL" id="CP034015">
    <property type="protein sequence ID" value="AZG72109.1"/>
    <property type="molecule type" value="Genomic_DNA"/>
</dbReference>
<feature type="transmembrane region" description="Helical" evidence="1">
    <location>
        <begin position="51"/>
        <end position="69"/>
    </location>
</feature>